<gene>
    <name evidence="1" type="ORF">SAMN05216259_114108</name>
</gene>
<sequence length="225" mass="23614">MFSNLDGVTIDPLLTLFHRAADGRFPPADGRVTVLPSLPGGLECSVAFTGHAVISTALPEEEVLTQRPDGYGGSLAPDFLRFLAGPAGRIGTLDAVLVARGTSNAADAARQLPVRLDAEDHQRVRHARDLRTDVRVHGDARGLVTLANGLAGRRELSIELADPANASRGRGRSLLRDALALVPAGEPVFAAVSPGNARSLRAFLAAGFTPLGSEVILRPQRPSSP</sequence>
<proteinExistence type="predicted"/>
<name>A0A1H0NLU0_9ACTN</name>
<dbReference type="Proteomes" id="UP000199341">
    <property type="component" value="Unassembled WGS sequence"/>
</dbReference>
<dbReference type="AlphaFoldDB" id="A0A1H0NLU0"/>
<organism evidence="1 2">
    <name type="scientific">Actinacidiphila guanduensis</name>
    <dbReference type="NCBI Taxonomy" id="310781"/>
    <lineage>
        <taxon>Bacteria</taxon>
        <taxon>Bacillati</taxon>
        <taxon>Actinomycetota</taxon>
        <taxon>Actinomycetes</taxon>
        <taxon>Kitasatosporales</taxon>
        <taxon>Streptomycetaceae</taxon>
        <taxon>Actinacidiphila</taxon>
    </lineage>
</organism>
<protein>
    <submittedName>
        <fullName evidence="1">Uncharacterized protein</fullName>
    </submittedName>
</protein>
<dbReference type="STRING" id="310781.SAMN05216259_114108"/>
<evidence type="ECO:0000313" key="1">
    <source>
        <dbReference type="EMBL" id="SDO93518.1"/>
    </source>
</evidence>
<reference evidence="1 2" key="1">
    <citation type="submission" date="2016-10" db="EMBL/GenBank/DDBJ databases">
        <authorList>
            <person name="de Groot N.N."/>
        </authorList>
    </citation>
    <scope>NUCLEOTIDE SEQUENCE [LARGE SCALE GENOMIC DNA]</scope>
    <source>
        <strain evidence="1 2">CGMCC 4.2022</strain>
    </source>
</reference>
<evidence type="ECO:0000313" key="2">
    <source>
        <dbReference type="Proteomes" id="UP000199341"/>
    </source>
</evidence>
<keyword evidence="2" id="KW-1185">Reference proteome</keyword>
<dbReference type="EMBL" id="FNIE01000014">
    <property type="protein sequence ID" value="SDO93518.1"/>
    <property type="molecule type" value="Genomic_DNA"/>
</dbReference>
<dbReference type="OrthoDB" id="7945430at2"/>
<dbReference type="Gene3D" id="3.40.630.30">
    <property type="match status" value="1"/>
</dbReference>
<accession>A0A1H0NLU0</accession>